<dbReference type="Gene3D" id="3.30.70.120">
    <property type="match status" value="1"/>
</dbReference>
<gene>
    <name evidence="2" type="ORF">PLXY2_LOCUS15146</name>
</gene>
<organism evidence="2 3">
    <name type="scientific">Plutella xylostella</name>
    <name type="common">Diamondback moth</name>
    <name type="synonym">Plutella maculipennis</name>
    <dbReference type="NCBI Taxonomy" id="51655"/>
    <lineage>
        <taxon>Eukaryota</taxon>
        <taxon>Metazoa</taxon>
        <taxon>Ecdysozoa</taxon>
        <taxon>Arthropoda</taxon>
        <taxon>Hexapoda</taxon>
        <taxon>Insecta</taxon>
        <taxon>Pterygota</taxon>
        <taxon>Neoptera</taxon>
        <taxon>Endopterygota</taxon>
        <taxon>Lepidoptera</taxon>
        <taxon>Glossata</taxon>
        <taxon>Ditrysia</taxon>
        <taxon>Yponomeutoidea</taxon>
        <taxon>Plutellidae</taxon>
        <taxon>Plutella</taxon>
    </lineage>
</organism>
<proteinExistence type="inferred from homology"/>
<dbReference type="GO" id="GO:0010038">
    <property type="term" value="P:response to metal ion"/>
    <property type="evidence" value="ECO:0007669"/>
    <property type="project" value="InterPro"/>
</dbReference>
<accession>A0A8S4GAJ8</accession>
<comment type="similarity">
    <text evidence="1">Belongs to the CutA family.</text>
</comment>
<sequence length="118" mass="13060">MSTSAGAGEECVTVFANIPDTTTANDMAEALIVRGMAASVSIIPEVKTFKASRKYGVKEKPECIMVIKTRKTLENKVTDFITLNCPYKDDKVDVTAVNIENGNPQYLKWVYEKSDFKS</sequence>
<dbReference type="PANTHER" id="PTHR23419:SF8">
    <property type="entry name" value="FI09726P"/>
    <property type="match status" value="1"/>
</dbReference>
<dbReference type="InterPro" id="IPR011322">
    <property type="entry name" value="N-reg_PII-like_a/b"/>
</dbReference>
<reference evidence="2" key="1">
    <citation type="submission" date="2020-11" db="EMBL/GenBank/DDBJ databases">
        <authorList>
            <person name="Whiteford S."/>
        </authorList>
    </citation>
    <scope>NUCLEOTIDE SEQUENCE</scope>
</reference>
<name>A0A8S4GAJ8_PLUXY</name>
<evidence type="ECO:0000313" key="3">
    <source>
        <dbReference type="Proteomes" id="UP000653454"/>
    </source>
</evidence>
<dbReference type="InterPro" id="IPR004323">
    <property type="entry name" value="Ion_tolerance_CutA"/>
</dbReference>
<dbReference type="PANTHER" id="PTHR23419">
    <property type="entry name" value="DIVALENT CATION TOLERANCE CUTA-RELATED"/>
    <property type="match status" value="1"/>
</dbReference>
<keyword evidence="3" id="KW-1185">Reference proteome</keyword>
<evidence type="ECO:0000313" key="2">
    <source>
        <dbReference type="EMBL" id="CAG9136894.1"/>
    </source>
</evidence>
<dbReference type="Proteomes" id="UP000653454">
    <property type="component" value="Unassembled WGS sequence"/>
</dbReference>
<dbReference type="InterPro" id="IPR015867">
    <property type="entry name" value="N-reg_PII/ATP_PRibTrfase_C"/>
</dbReference>
<dbReference type="AlphaFoldDB" id="A0A8S4GAJ8"/>
<dbReference type="Pfam" id="PF03091">
    <property type="entry name" value="CutA1"/>
    <property type="match status" value="1"/>
</dbReference>
<dbReference type="EMBL" id="CAJHNJ030000167">
    <property type="protein sequence ID" value="CAG9136894.1"/>
    <property type="molecule type" value="Genomic_DNA"/>
</dbReference>
<dbReference type="SUPFAM" id="SSF54913">
    <property type="entry name" value="GlnB-like"/>
    <property type="match status" value="1"/>
</dbReference>
<comment type="caution">
    <text evidence="2">The sequence shown here is derived from an EMBL/GenBank/DDBJ whole genome shotgun (WGS) entry which is preliminary data.</text>
</comment>
<protein>
    <submittedName>
        <fullName evidence="2">(diamondback moth) hypothetical protein</fullName>
    </submittedName>
</protein>
<dbReference type="GO" id="GO:0005507">
    <property type="term" value="F:copper ion binding"/>
    <property type="evidence" value="ECO:0007669"/>
    <property type="project" value="TreeGrafter"/>
</dbReference>
<evidence type="ECO:0000256" key="1">
    <source>
        <dbReference type="ARBA" id="ARBA00010169"/>
    </source>
</evidence>